<dbReference type="EMBL" id="NOJY02000002">
    <property type="protein sequence ID" value="RDY29328.1"/>
    <property type="molecule type" value="Genomic_DNA"/>
</dbReference>
<dbReference type="GO" id="GO:0046348">
    <property type="term" value="P:amino sugar catabolic process"/>
    <property type="evidence" value="ECO:0007669"/>
    <property type="project" value="InterPro"/>
</dbReference>
<dbReference type="InterPro" id="IPR005488">
    <property type="entry name" value="Etherase_MurQ"/>
</dbReference>
<evidence type="ECO:0000259" key="13">
    <source>
        <dbReference type="PROSITE" id="PS51464"/>
    </source>
</evidence>
<dbReference type="PROSITE" id="PS01272">
    <property type="entry name" value="GCKR"/>
    <property type="match status" value="1"/>
</dbReference>
<dbReference type="Gene3D" id="1.10.8.1080">
    <property type="match status" value="1"/>
</dbReference>
<evidence type="ECO:0000256" key="2">
    <source>
        <dbReference type="ARBA" id="ARBA00023239"/>
    </source>
</evidence>
<keyword evidence="2 12" id="KW-0456">Lyase</keyword>
<dbReference type="Gene3D" id="3.40.50.10490">
    <property type="entry name" value="Glucose-6-phosphate isomerase like protein, domain 1"/>
    <property type="match status" value="1"/>
</dbReference>
<evidence type="ECO:0000313" key="15">
    <source>
        <dbReference type="Proteomes" id="UP000215694"/>
    </source>
</evidence>
<dbReference type="FunFam" id="1.10.8.1080:FF:000001">
    <property type="entry name" value="N-acetylmuramic acid 6-phosphate etherase"/>
    <property type="match status" value="1"/>
</dbReference>
<dbReference type="PROSITE" id="PS51464">
    <property type="entry name" value="SIS"/>
    <property type="match status" value="1"/>
</dbReference>
<comment type="subunit">
    <text evidence="1 12">Homodimer.</text>
</comment>
<dbReference type="HAMAP" id="MF_00068">
    <property type="entry name" value="MurQ"/>
    <property type="match status" value="1"/>
</dbReference>
<evidence type="ECO:0000256" key="8">
    <source>
        <dbReference type="ARBA" id="ARBA00067056"/>
    </source>
</evidence>
<dbReference type="Proteomes" id="UP000215694">
    <property type="component" value="Unassembled WGS sequence"/>
</dbReference>
<dbReference type="InterPro" id="IPR001347">
    <property type="entry name" value="SIS_dom"/>
</dbReference>
<dbReference type="UniPathway" id="UPA00342"/>
<evidence type="ECO:0000256" key="6">
    <source>
        <dbReference type="ARBA" id="ARBA00060672"/>
    </source>
</evidence>
<dbReference type="InterPro" id="IPR046348">
    <property type="entry name" value="SIS_dom_sf"/>
</dbReference>
<accession>A0A371J9I3</accession>
<reference evidence="14 15" key="1">
    <citation type="journal article" date="2017" name="Genome Announc.">
        <title>Draft Genome Sequence of Romboutsia weinsteinii sp. nov. Strain CCRI-19649(T) Isolated from Surface Water.</title>
        <authorList>
            <person name="Maheux A.F."/>
            <person name="Boudreau D.K."/>
            <person name="Berube E."/>
            <person name="Boissinot M."/>
            <person name="Cantin P."/>
            <person name="Raymond F."/>
            <person name="Corbeil J."/>
            <person name="Omar R.F."/>
            <person name="Bergeron M.G."/>
        </authorList>
    </citation>
    <scope>NUCLEOTIDE SEQUENCE [LARGE SCALE GENOMIC DNA]</scope>
    <source>
        <strain evidence="14 15">CCRI-19649</strain>
    </source>
</reference>
<comment type="pathway">
    <text evidence="5">Amino-sugar metabolism; 1,6-anhydro-N-acetylmuramate degradation.</text>
</comment>
<evidence type="ECO:0000256" key="12">
    <source>
        <dbReference type="HAMAP-Rule" id="MF_00068"/>
    </source>
</evidence>
<keyword evidence="15" id="KW-1185">Reference proteome</keyword>
<comment type="similarity">
    <text evidence="7 12">Belongs to the GCKR-like family. MurNAc-6-P etherase subfamily.</text>
</comment>
<keyword evidence="3 12" id="KW-0119">Carbohydrate metabolism</keyword>
<proteinExistence type="inferred from homology"/>
<dbReference type="NCBIfam" id="TIGR00274">
    <property type="entry name" value="N-acetylmuramic acid 6-phosphate etherase"/>
    <property type="match status" value="1"/>
</dbReference>
<dbReference type="AlphaFoldDB" id="A0A371J9I3"/>
<dbReference type="GO" id="GO:0097367">
    <property type="term" value="F:carbohydrate derivative binding"/>
    <property type="evidence" value="ECO:0007669"/>
    <property type="project" value="InterPro"/>
</dbReference>
<comment type="function">
    <text evidence="12">Specifically catalyzes the cleavage of the D-lactyl ether substituent of MurNAc 6-phosphate, producing GlcNAc 6-phosphate and D-lactate.</text>
</comment>
<comment type="miscellaneous">
    <text evidence="12">A lyase-type mechanism (elimination/hydration) is suggested for the cleavage of the lactyl ether bond of MurNAc 6-phosphate, with the formation of an alpha,beta-unsaturated aldehyde intermediate with (E)-stereochemistry, followed by the syn addition of water to give product.</text>
</comment>
<comment type="pathway">
    <text evidence="12">Amino-sugar metabolism; N-acetylmuramate degradation.</text>
</comment>
<comment type="caution">
    <text evidence="14">The sequence shown here is derived from an EMBL/GenBank/DDBJ whole genome shotgun (WGS) entry which is preliminary data.</text>
</comment>
<dbReference type="GO" id="GO:0016835">
    <property type="term" value="F:carbon-oxygen lyase activity"/>
    <property type="evidence" value="ECO:0007669"/>
    <property type="project" value="UniProtKB-UniRule"/>
</dbReference>
<dbReference type="RefSeq" id="WP_094368008.1">
    <property type="nucleotide sequence ID" value="NZ_NOJY02000002.1"/>
</dbReference>
<comment type="pathway">
    <text evidence="6">Cell wall biogenesis.</text>
</comment>
<dbReference type="PANTHER" id="PTHR10088:SF4">
    <property type="entry name" value="GLUCOKINASE REGULATORY PROTEIN"/>
    <property type="match status" value="1"/>
</dbReference>
<evidence type="ECO:0000256" key="3">
    <source>
        <dbReference type="ARBA" id="ARBA00023277"/>
    </source>
</evidence>
<dbReference type="Pfam" id="PF20741">
    <property type="entry name" value="GKRP-like_C"/>
    <property type="match status" value="1"/>
</dbReference>
<feature type="domain" description="SIS" evidence="13">
    <location>
        <begin position="56"/>
        <end position="219"/>
    </location>
</feature>
<dbReference type="SUPFAM" id="SSF53697">
    <property type="entry name" value="SIS domain"/>
    <property type="match status" value="1"/>
</dbReference>
<dbReference type="FunFam" id="3.40.50.10490:FF:000014">
    <property type="entry name" value="N-acetylmuramic acid 6-phosphate etherase"/>
    <property type="match status" value="1"/>
</dbReference>
<sequence>MVKIKHLSTEGRNKDSVDIDIMSVKDVITTINNEDKTVAFSIEKELDSIEKVVSEMINTYKNGGKIVYMGAGTSGRLGVLDSAECPPTYGIDPNRIVGLIAGGEKAFIKAVENAEDNRELGISDLKNINLSSNDMLIGIAASGRTPYVEEGLKYANEVGAKTATLTCNKGSLISRYAQNNIEINVGPEVVTGSTRMKAGTAQKLVLTMMSTTLMISLGKVYSNLMVDVKITNEKLNERAINIVTEIADCSREEAIDALSKSNGHAKSAIIMIMLKVEYKEAIEKLDMYEGSVRRLLMAEI</sequence>
<dbReference type="GO" id="GO:0097173">
    <property type="term" value="P:N-acetylmuramic acid catabolic process"/>
    <property type="evidence" value="ECO:0007669"/>
    <property type="project" value="UniProtKB-UniPathway"/>
</dbReference>
<dbReference type="Pfam" id="PF22645">
    <property type="entry name" value="GKRP_SIS_N"/>
    <property type="match status" value="1"/>
</dbReference>
<evidence type="ECO:0000256" key="5">
    <source>
        <dbReference type="ARBA" id="ARBA00060595"/>
    </source>
</evidence>
<evidence type="ECO:0000256" key="7">
    <source>
        <dbReference type="ARBA" id="ARBA00061234"/>
    </source>
</evidence>
<dbReference type="PANTHER" id="PTHR10088">
    <property type="entry name" value="GLUCOKINASE REGULATORY PROTEIN"/>
    <property type="match status" value="1"/>
</dbReference>
<feature type="active site" evidence="12">
    <location>
        <position position="115"/>
    </location>
</feature>
<dbReference type="GO" id="GO:0009254">
    <property type="term" value="P:peptidoglycan turnover"/>
    <property type="evidence" value="ECO:0007669"/>
    <property type="project" value="TreeGrafter"/>
</dbReference>
<dbReference type="NCBIfam" id="NF003915">
    <property type="entry name" value="PRK05441.1"/>
    <property type="match status" value="1"/>
</dbReference>
<evidence type="ECO:0000256" key="1">
    <source>
        <dbReference type="ARBA" id="ARBA00011738"/>
    </source>
</evidence>
<evidence type="ECO:0000256" key="9">
    <source>
        <dbReference type="ARBA" id="ARBA00070061"/>
    </source>
</evidence>
<dbReference type="GO" id="GO:0016803">
    <property type="term" value="F:ether hydrolase activity"/>
    <property type="evidence" value="ECO:0007669"/>
    <property type="project" value="TreeGrafter"/>
</dbReference>
<evidence type="ECO:0000256" key="11">
    <source>
        <dbReference type="ARBA" id="ARBA00084049"/>
    </source>
</evidence>
<name>A0A371J9I3_9FIRM</name>
<protein>
    <recommendedName>
        <fullName evidence="9 12">N-acetylmuramic acid 6-phosphate etherase</fullName>
        <shortName evidence="12">MurNAc-6-P etherase</shortName>
        <ecNumber evidence="8 12">4.2.1.126</ecNumber>
    </recommendedName>
    <alternativeName>
        <fullName evidence="11 12">N-acetylmuramic acid 6-phosphate hydrolase</fullName>
    </alternativeName>
    <alternativeName>
        <fullName evidence="10 12">N-acetylmuramic acid 6-phosphate lyase</fullName>
    </alternativeName>
</protein>
<gene>
    <name evidence="12 14" type="primary">murQ</name>
    <name evidence="14" type="ORF">CHL78_001105</name>
</gene>
<dbReference type="InterPro" id="IPR040190">
    <property type="entry name" value="MURQ/GCKR"/>
</dbReference>
<dbReference type="OrthoDB" id="9813395at2"/>
<evidence type="ECO:0000313" key="14">
    <source>
        <dbReference type="EMBL" id="RDY29328.1"/>
    </source>
</evidence>
<evidence type="ECO:0000256" key="4">
    <source>
        <dbReference type="ARBA" id="ARBA00051747"/>
    </source>
</evidence>
<organism evidence="14 15">
    <name type="scientific">Romboutsia weinsteinii</name>
    <dbReference type="NCBI Taxonomy" id="2020949"/>
    <lineage>
        <taxon>Bacteria</taxon>
        <taxon>Bacillati</taxon>
        <taxon>Bacillota</taxon>
        <taxon>Clostridia</taxon>
        <taxon>Peptostreptococcales</taxon>
        <taxon>Peptostreptococcaceae</taxon>
        <taxon>Romboutsia</taxon>
    </lineage>
</organism>
<evidence type="ECO:0000256" key="10">
    <source>
        <dbReference type="ARBA" id="ARBA00077905"/>
    </source>
</evidence>
<feature type="active site" description="Proton donor" evidence="12">
    <location>
        <position position="84"/>
    </location>
</feature>
<dbReference type="EC" id="4.2.1.126" evidence="8 12"/>
<dbReference type="NCBIfam" id="NF009222">
    <property type="entry name" value="PRK12570.1"/>
    <property type="match status" value="1"/>
</dbReference>
<dbReference type="CDD" id="cd05007">
    <property type="entry name" value="SIS_Etherase"/>
    <property type="match status" value="1"/>
</dbReference>
<comment type="catalytic activity">
    <reaction evidence="4 12">
        <text>N-acetyl-D-muramate 6-phosphate + H2O = N-acetyl-D-glucosamine 6-phosphate + (R)-lactate</text>
        <dbReference type="Rhea" id="RHEA:26410"/>
        <dbReference type="ChEBI" id="CHEBI:15377"/>
        <dbReference type="ChEBI" id="CHEBI:16004"/>
        <dbReference type="ChEBI" id="CHEBI:57513"/>
        <dbReference type="ChEBI" id="CHEBI:58722"/>
        <dbReference type="EC" id="4.2.1.126"/>
    </reaction>
</comment>
<dbReference type="InterPro" id="IPR005486">
    <property type="entry name" value="Glucokinase_regulatory_CS"/>
</dbReference>